<sequence length="220" mass="22858">MLVQTLGAIALLALGVKANIREKRAGVAFFPPINDTSDGGSQLDSAGFPLNVIISALSSPKVLTDNGFLNYVSSFSTNCLDISLGAYQSSNLGDGNGEVSQTLPLFFNFGNDELGFCYGSQIGGKSFSFYRQNGLDHGTGALFLAAADMEDVEERRVMRPSGFNTGRDAFVAAATAGASTFDGVTYSTTTEDVTGLLPAGIAGQGIAQDGVVKLLTVTIT</sequence>
<dbReference type="InParanoid" id="A0A0H2S6C6"/>
<evidence type="ECO:0000313" key="3">
    <source>
        <dbReference type="Proteomes" id="UP000053477"/>
    </source>
</evidence>
<evidence type="ECO:0000256" key="1">
    <source>
        <dbReference type="SAM" id="SignalP"/>
    </source>
</evidence>
<evidence type="ECO:0000313" key="2">
    <source>
        <dbReference type="EMBL" id="KLO19469.1"/>
    </source>
</evidence>
<dbReference type="STRING" id="27342.A0A0H2S6C6"/>
<dbReference type="EMBL" id="KQ085886">
    <property type="protein sequence ID" value="KLO19469.1"/>
    <property type="molecule type" value="Genomic_DNA"/>
</dbReference>
<feature type="signal peptide" evidence="1">
    <location>
        <begin position="1"/>
        <end position="18"/>
    </location>
</feature>
<organism evidence="2 3">
    <name type="scientific">Schizopora paradoxa</name>
    <dbReference type="NCBI Taxonomy" id="27342"/>
    <lineage>
        <taxon>Eukaryota</taxon>
        <taxon>Fungi</taxon>
        <taxon>Dikarya</taxon>
        <taxon>Basidiomycota</taxon>
        <taxon>Agaricomycotina</taxon>
        <taxon>Agaricomycetes</taxon>
        <taxon>Hymenochaetales</taxon>
        <taxon>Schizoporaceae</taxon>
        <taxon>Schizopora</taxon>
    </lineage>
</organism>
<dbReference type="OrthoDB" id="2310204at2759"/>
<dbReference type="Proteomes" id="UP000053477">
    <property type="component" value="Unassembled WGS sequence"/>
</dbReference>
<reference evidence="2 3" key="1">
    <citation type="submission" date="2015-04" db="EMBL/GenBank/DDBJ databases">
        <title>Complete genome sequence of Schizopora paradoxa KUC8140, a cosmopolitan wood degrader in East Asia.</title>
        <authorList>
            <consortium name="DOE Joint Genome Institute"/>
            <person name="Min B."/>
            <person name="Park H."/>
            <person name="Jang Y."/>
            <person name="Kim J.-J."/>
            <person name="Kim K.H."/>
            <person name="Pangilinan J."/>
            <person name="Lipzen A."/>
            <person name="Riley R."/>
            <person name="Grigoriev I.V."/>
            <person name="Spatafora J.W."/>
            <person name="Choi I.-G."/>
        </authorList>
    </citation>
    <scope>NUCLEOTIDE SEQUENCE [LARGE SCALE GENOMIC DNA]</scope>
    <source>
        <strain evidence="2 3">KUC8140</strain>
    </source>
</reference>
<protein>
    <submittedName>
        <fullName evidence="2">Uncharacterized protein</fullName>
    </submittedName>
</protein>
<proteinExistence type="predicted"/>
<feature type="chain" id="PRO_5005202229" evidence="1">
    <location>
        <begin position="19"/>
        <end position="220"/>
    </location>
</feature>
<name>A0A0H2S6C6_9AGAM</name>
<accession>A0A0H2S6C6</accession>
<dbReference type="AlphaFoldDB" id="A0A0H2S6C6"/>
<gene>
    <name evidence="2" type="ORF">SCHPADRAFT_992722</name>
</gene>
<keyword evidence="3" id="KW-1185">Reference proteome</keyword>
<keyword evidence="1" id="KW-0732">Signal</keyword>